<keyword evidence="2" id="KW-1185">Reference proteome</keyword>
<reference evidence="2" key="1">
    <citation type="submission" date="2016-10" db="EMBL/GenBank/DDBJ databases">
        <authorList>
            <person name="Varghese N."/>
            <person name="Submissions S."/>
        </authorList>
    </citation>
    <scope>NUCLEOTIDE SEQUENCE [LARGE SCALE GENOMIC DNA]</scope>
    <source>
        <strain evidence="2">CGMCC 1.3704</strain>
    </source>
</reference>
<dbReference type="RefSeq" id="WP_341864772.1">
    <property type="nucleotide sequence ID" value="NZ_FOSB01000004.1"/>
</dbReference>
<dbReference type="InterPro" id="IPR021617">
    <property type="entry name" value="DUF3231"/>
</dbReference>
<dbReference type="EMBL" id="FOSB01000004">
    <property type="protein sequence ID" value="SFJ76164.1"/>
    <property type="molecule type" value="Genomic_DNA"/>
</dbReference>
<dbReference type="Pfam" id="PF11553">
    <property type="entry name" value="DUF3231"/>
    <property type="match status" value="1"/>
</dbReference>
<accession>A0A1I3TY50</accession>
<gene>
    <name evidence="1" type="ORF">SAMN04487936_10481</name>
</gene>
<protein>
    <recommendedName>
        <fullName evidence="3">DUF3231 family protein</fullName>
    </recommendedName>
</protein>
<sequence>MPESPRLSSSEIGILWMTYQQKTMVLMMLEYFIEKADDEEAKKIMTEVQVQIQPYIQKIEELFKAENIAVPIGFTKEDVNKEVPKLYDNGFDIMLLRMLKEISMGMHTLNITMTYRADITMMFRELTQNTQKFYDDCTQYLLEKGLLPRSPYVATQKPVEHVKGTNYLGVQFERKAGTEYS</sequence>
<dbReference type="Gene3D" id="1.20.1260.10">
    <property type="match status" value="1"/>
</dbReference>
<evidence type="ECO:0000313" key="2">
    <source>
        <dbReference type="Proteomes" id="UP000183557"/>
    </source>
</evidence>
<dbReference type="Proteomes" id="UP000183557">
    <property type="component" value="Unassembled WGS sequence"/>
</dbReference>
<evidence type="ECO:0008006" key="3">
    <source>
        <dbReference type="Google" id="ProtNLM"/>
    </source>
</evidence>
<name>A0A1I3TY50_HALDA</name>
<organism evidence="1 2">
    <name type="scientific">Halobacillus dabanensis</name>
    <dbReference type="NCBI Taxonomy" id="240302"/>
    <lineage>
        <taxon>Bacteria</taxon>
        <taxon>Bacillati</taxon>
        <taxon>Bacillota</taxon>
        <taxon>Bacilli</taxon>
        <taxon>Bacillales</taxon>
        <taxon>Bacillaceae</taxon>
        <taxon>Halobacillus</taxon>
    </lineage>
</organism>
<proteinExistence type="predicted"/>
<dbReference type="AlphaFoldDB" id="A0A1I3TY50"/>
<dbReference type="InterPro" id="IPR012347">
    <property type="entry name" value="Ferritin-like"/>
</dbReference>
<evidence type="ECO:0000313" key="1">
    <source>
        <dbReference type="EMBL" id="SFJ76164.1"/>
    </source>
</evidence>